<dbReference type="EMBL" id="CP002351">
    <property type="protein sequence ID" value="AEH51610.1"/>
    <property type="molecule type" value="Genomic_DNA"/>
</dbReference>
<dbReference type="PANTHER" id="PTHR43227">
    <property type="entry name" value="BLL4140 PROTEIN"/>
    <property type="match status" value="1"/>
</dbReference>
<keyword evidence="6 7" id="KW-0472">Membrane</keyword>
<dbReference type="PANTHER" id="PTHR43227:SF11">
    <property type="entry name" value="BLL4140 PROTEIN"/>
    <property type="match status" value="1"/>
</dbReference>
<comment type="similarity">
    <text evidence="7">Belongs to the binding-protein-dependent transport system permease family.</text>
</comment>
<keyword evidence="10" id="KW-1185">Reference proteome</keyword>
<gene>
    <name evidence="9" type="ORF">Theth_1557</name>
</gene>
<name>F7YU25_9THEM</name>
<evidence type="ECO:0000313" key="10">
    <source>
        <dbReference type="Proteomes" id="UP000006804"/>
    </source>
</evidence>
<dbReference type="InterPro" id="IPR050809">
    <property type="entry name" value="UgpAE/MalFG_permease"/>
</dbReference>
<keyword evidence="5 7" id="KW-1133">Transmembrane helix</keyword>
<feature type="transmembrane region" description="Helical" evidence="7">
    <location>
        <begin position="154"/>
        <end position="179"/>
    </location>
</feature>
<dbReference type="AlphaFoldDB" id="F7YU25"/>
<organism evidence="9 10">
    <name type="scientific">Pseudothermotoga thermarum DSM 5069</name>
    <dbReference type="NCBI Taxonomy" id="688269"/>
    <lineage>
        <taxon>Bacteria</taxon>
        <taxon>Thermotogati</taxon>
        <taxon>Thermotogota</taxon>
        <taxon>Thermotogae</taxon>
        <taxon>Thermotogales</taxon>
        <taxon>Thermotogaceae</taxon>
        <taxon>Pseudothermotoga</taxon>
    </lineage>
</organism>
<dbReference type="KEGG" id="tta:Theth_1557"/>
<evidence type="ECO:0000256" key="1">
    <source>
        <dbReference type="ARBA" id="ARBA00004651"/>
    </source>
</evidence>
<evidence type="ECO:0000256" key="2">
    <source>
        <dbReference type="ARBA" id="ARBA00022448"/>
    </source>
</evidence>
<evidence type="ECO:0000313" key="9">
    <source>
        <dbReference type="EMBL" id="AEH51610.1"/>
    </source>
</evidence>
<evidence type="ECO:0000256" key="7">
    <source>
        <dbReference type="RuleBase" id="RU363032"/>
    </source>
</evidence>
<proteinExistence type="inferred from homology"/>
<dbReference type="Gene3D" id="1.10.3720.10">
    <property type="entry name" value="MetI-like"/>
    <property type="match status" value="1"/>
</dbReference>
<feature type="transmembrane region" description="Helical" evidence="7">
    <location>
        <begin position="261"/>
        <end position="281"/>
    </location>
</feature>
<reference evidence="9 10" key="1">
    <citation type="submission" date="2010-11" db="EMBL/GenBank/DDBJ databases">
        <title>The complete genome of Thermotoga thermarum DSM 5069.</title>
        <authorList>
            <consortium name="US DOE Joint Genome Institute (JGI-PGF)"/>
            <person name="Lucas S."/>
            <person name="Copeland A."/>
            <person name="Lapidus A."/>
            <person name="Bruce D."/>
            <person name="Goodwin L."/>
            <person name="Pitluck S."/>
            <person name="Kyrpides N."/>
            <person name="Mavromatis K."/>
            <person name="Ivanova N."/>
            <person name="Zeytun A."/>
            <person name="Brettin T."/>
            <person name="Detter J.C."/>
            <person name="Tapia R."/>
            <person name="Han C."/>
            <person name="Land M."/>
            <person name="Hauser L."/>
            <person name="Markowitz V."/>
            <person name="Cheng J.-F."/>
            <person name="Hugenholtz P."/>
            <person name="Woyke T."/>
            <person name="Wu D."/>
            <person name="Spring S."/>
            <person name="Schroeder M."/>
            <person name="Brambilla E."/>
            <person name="Klenk H.-P."/>
            <person name="Eisen J.A."/>
        </authorList>
    </citation>
    <scope>NUCLEOTIDE SEQUENCE [LARGE SCALE GENOMIC DNA]</scope>
    <source>
        <strain evidence="9 10">DSM 5069</strain>
    </source>
</reference>
<sequence precursor="true">MSRTLKRKEVTFGWAMVGTYLAYTALFWGYPFIWMFVLTFSKWNFVSKIRFVGFQNFQRIFLDPTFWRIFLNTINFLAYLVPMTLIASLLYALALTKVKYLRSFVIFGFLVANVSSGVAYSIMFSNLFAVNGPVNRLIYSLFGVTVPWFSHPQLAIFSICLMIIWKFVGYYGLIIYAGLQAIPQSVIEAARIEGATERAIFMRITLPLLNPSLVTVTILVTTLTFGIFTEPYMITGGGPMQRTMTPLMYMYDTAFRRINPSYATVVAFMTALISFCLVMLIKRLLEKEVSFE</sequence>
<feature type="transmembrane region" description="Helical" evidence="7">
    <location>
        <begin position="104"/>
        <end position="123"/>
    </location>
</feature>
<dbReference type="CDD" id="cd06261">
    <property type="entry name" value="TM_PBP2"/>
    <property type="match status" value="1"/>
</dbReference>
<accession>F7YU25</accession>
<dbReference type="GO" id="GO:0055085">
    <property type="term" value="P:transmembrane transport"/>
    <property type="evidence" value="ECO:0007669"/>
    <property type="project" value="InterPro"/>
</dbReference>
<evidence type="ECO:0000256" key="4">
    <source>
        <dbReference type="ARBA" id="ARBA00022692"/>
    </source>
</evidence>
<dbReference type="Pfam" id="PF00528">
    <property type="entry name" value="BPD_transp_1"/>
    <property type="match status" value="1"/>
</dbReference>
<dbReference type="PROSITE" id="PS50928">
    <property type="entry name" value="ABC_TM1"/>
    <property type="match status" value="1"/>
</dbReference>
<dbReference type="STRING" id="688269.Theth_1557"/>
<keyword evidence="3" id="KW-1003">Cell membrane</keyword>
<evidence type="ECO:0000256" key="6">
    <source>
        <dbReference type="ARBA" id="ARBA00023136"/>
    </source>
</evidence>
<dbReference type="SUPFAM" id="SSF161098">
    <property type="entry name" value="MetI-like"/>
    <property type="match status" value="1"/>
</dbReference>
<dbReference type="GO" id="GO:0005886">
    <property type="term" value="C:plasma membrane"/>
    <property type="evidence" value="ECO:0007669"/>
    <property type="project" value="UniProtKB-SubCell"/>
</dbReference>
<keyword evidence="2 7" id="KW-0813">Transport</keyword>
<dbReference type="OrthoDB" id="5174895at2"/>
<protein>
    <submittedName>
        <fullName evidence="9">Carbohydrate ABC transporter membrane protein 1, CUT1 family</fullName>
    </submittedName>
</protein>
<dbReference type="PATRIC" id="fig|688269.3.peg.1606"/>
<feature type="transmembrane region" description="Helical" evidence="7">
    <location>
        <begin position="12"/>
        <end position="37"/>
    </location>
</feature>
<dbReference type="eggNOG" id="COG1175">
    <property type="taxonomic scope" value="Bacteria"/>
</dbReference>
<dbReference type="InterPro" id="IPR035906">
    <property type="entry name" value="MetI-like_sf"/>
</dbReference>
<feature type="transmembrane region" description="Helical" evidence="7">
    <location>
        <begin position="69"/>
        <end position="92"/>
    </location>
</feature>
<dbReference type="HOGENOM" id="CLU_016047_0_2_0"/>
<evidence type="ECO:0000259" key="8">
    <source>
        <dbReference type="PROSITE" id="PS50928"/>
    </source>
</evidence>
<dbReference type="Proteomes" id="UP000006804">
    <property type="component" value="Chromosome"/>
</dbReference>
<comment type="subcellular location">
    <subcellularLocation>
        <location evidence="1 7">Cell membrane</location>
        <topology evidence="1 7">Multi-pass membrane protein</topology>
    </subcellularLocation>
</comment>
<keyword evidence="4 7" id="KW-0812">Transmembrane</keyword>
<evidence type="ECO:0000256" key="3">
    <source>
        <dbReference type="ARBA" id="ARBA00022475"/>
    </source>
</evidence>
<dbReference type="RefSeq" id="WP_013932822.1">
    <property type="nucleotide sequence ID" value="NC_015707.1"/>
</dbReference>
<feature type="transmembrane region" description="Helical" evidence="7">
    <location>
        <begin position="200"/>
        <end position="228"/>
    </location>
</feature>
<dbReference type="InterPro" id="IPR000515">
    <property type="entry name" value="MetI-like"/>
</dbReference>
<evidence type="ECO:0000256" key="5">
    <source>
        <dbReference type="ARBA" id="ARBA00022989"/>
    </source>
</evidence>
<feature type="domain" description="ABC transmembrane type-1" evidence="8">
    <location>
        <begin position="70"/>
        <end position="281"/>
    </location>
</feature>